<name>A0A9P6D832_9AGAR</name>
<feature type="region of interest" description="Disordered" evidence="1">
    <location>
        <begin position="52"/>
        <end position="74"/>
    </location>
</feature>
<evidence type="ECO:0000313" key="3">
    <source>
        <dbReference type="Proteomes" id="UP000807469"/>
    </source>
</evidence>
<gene>
    <name evidence="2" type="ORF">BDN70DRAFT_870354</name>
</gene>
<organism evidence="2 3">
    <name type="scientific">Pholiota conissans</name>
    <dbReference type="NCBI Taxonomy" id="109636"/>
    <lineage>
        <taxon>Eukaryota</taxon>
        <taxon>Fungi</taxon>
        <taxon>Dikarya</taxon>
        <taxon>Basidiomycota</taxon>
        <taxon>Agaricomycotina</taxon>
        <taxon>Agaricomycetes</taxon>
        <taxon>Agaricomycetidae</taxon>
        <taxon>Agaricales</taxon>
        <taxon>Agaricineae</taxon>
        <taxon>Strophariaceae</taxon>
        <taxon>Pholiota</taxon>
    </lineage>
</organism>
<dbReference type="OrthoDB" id="2820008at2759"/>
<evidence type="ECO:0000313" key="2">
    <source>
        <dbReference type="EMBL" id="KAF9486263.1"/>
    </source>
</evidence>
<sequence length="137" mass="15141">MPSAIAYGVREGDIMKAKPKHFIPRPDGAGNVGQHPVIILSSPDPNGYVLVAPMSHNHPDGTPTTRASRYGLPVDPVKGESRVNIGFPKVIHHDNLRPNKPHASMTYQDYLALKDDIFKHVQNLQQRVVDSLSYELS</sequence>
<proteinExistence type="predicted"/>
<reference evidence="2" key="1">
    <citation type="submission" date="2020-11" db="EMBL/GenBank/DDBJ databases">
        <authorList>
            <consortium name="DOE Joint Genome Institute"/>
            <person name="Ahrendt S."/>
            <person name="Riley R."/>
            <person name="Andreopoulos W."/>
            <person name="Labutti K."/>
            <person name="Pangilinan J."/>
            <person name="Ruiz-Duenas F.J."/>
            <person name="Barrasa J.M."/>
            <person name="Sanchez-Garcia M."/>
            <person name="Camarero S."/>
            <person name="Miyauchi S."/>
            <person name="Serrano A."/>
            <person name="Linde D."/>
            <person name="Babiker R."/>
            <person name="Drula E."/>
            <person name="Ayuso-Fernandez I."/>
            <person name="Pacheco R."/>
            <person name="Padilla G."/>
            <person name="Ferreira P."/>
            <person name="Barriuso J."/>
            <person name="Kellner H."/>
            <person name="Castanera R."/>
            <person name="Alfaro M."/>
            <person name="Ramirez L."/>
            <person name="Pisabarro A.G."/>
            <person name="Kuo A."/>
            <person name="Tritt A."/>
            <person name="Lipzen A."/>
            <person name="He G."/>
            <person name="Yan M."/>
            <person name="Ng V."/>
            <person name="Cullen D."/>
            <person name="Martin F."/>
            <person name="Rosso M.-N."/>
            <person name="Henrissat B."/>
            <person name="Hibbett D."/>
            <person name="Martinez A.T."/>
            <person name="Grigoriev I.V."/>
        </authorList>
    </citation>
    <scope>NUCLEOTIDE SEQUENCE</scope>
    <source>
        <strain evidence="2">CIRM-BRFM 674</strain>
    </source>
</reference>
<comment type="caution">
    <text evidence="2">The sequence shown here is derived from an EMBL/GenBank/DDBJ whole genome shotgun (WGS) entry which is preliminary data.</text>
</comment>
<protein>
    <submittedName>
        <fullName evidence="2">Uncharacterized protein</fullName>
    </submittedName>
</protein>
<accession>A0A9P6D832</accession>
<dbReference type="AlphaFoldDB" id="A0A9P6D832"/>
<keyword evidence="3" id="KW-1185">Reference proteome</keyword>
<dbReference type="Proteomes" id="UP000807469">
    <property type="component" value="Unassembled WGS sequence"/>
</dbReference>
<evidence type="ECO:0000256" key="1">
    <source>
        <dbReference type="SAM" id="MobiDB-lite"/>
    </source>
</evidence>
<dbReference type="EMBL" id="MU155131">
    <property type="protein sequence ID" value="KAF9486263.1"/>
    <property type="molecule type" value="Genomic_DNA"/>
</dbReference>